<name>A0A7W7A070_9HYPH</name>
<sequence length="168" mass="18422">MGYDLNAIVGPEHNRAQVSGRSLPAGACHTEQKIVLMQVLVYPTSPPPGSLSKQFDAHEAMRGLSTKLVEAIGCATSTLVCCEPNHAFAEAARRAFYDHHPLIIRPDDIWFCVAQGFATHVSLSSEALRSHFVAHGGKKGLEVSHRTSFLGRKIRGRSCSRNFRNRSL</sequence>
<reference evidence="1 2" key="1">
    <citation type="submission" date="2020-08" db="EMBL/GenBank/DDBJ databases">
        <title>Genomic Encyclopedia of Type Strains, Phase IV (KMG-V): Genome sequencing to study the core and pangenomes of soil and plant-associated prokaryotes.</title>
        <authorList>
            <person name="Whitman W."/>
        </authorList>
    </citation>
    <scope>NUCLEOTIDE SEQUENCE [LARGE SCALE GENOMIC DNA]</scope>
    <source>
        <strain evidence="1 2">SEMIA 492</strain>
    </source>
</reference>
<organism evidence="1 2">
    <name type="scientific">Rhizobium leucaenae</name>
    <dbReference type="NCBI Taxonomy" id="29450"/>
    <lineage>
        <taxon>Bacteria</taxon>
        <taxon>Pseudomonadati</taxon>
        <taxon>Pseudomonadota</taxon>
        <taxon>Alphaproteobacteria</taxon>
        <taxon>Hyphomicrobiales</taxon>
        <taxon>Rhizobiaceae</taxon>
        <taxon>Rhizobium/Agrobacterium group</taxon>
        <taxon>Rhizobium</taxon>
    </lineage>
</organism>
<evidence type="ECO:0000313" key="2">
    <source>
        <dbReference type="Proteomes" id="UP000543836"/>
    </source>
</evidence>
<protein>
    <submittedName>
        <fullName evidence="1">Uncharacterized protein</fullName>
    </submittedName>
</protein>
<accession>A0A7W7A070</accession>
<comment type="caution">
    <text evidence="1">The sequence shown here is derived from an EMBL/GenBank/DDBJ whole genome shotgun (WGS) entry which is preliminary data.</text>
</comment>
<dbReference type="PANTHER" id="PTHR31252">
    <property type="entry name" value="DUF4419 DOMAIN-CONTAINING PROTEIN"/>
    <property type="match status" value="1"/>
</dbReference>
<evidence type="ECO:0000313" key="1">
    <source>
        <dbReference type="EMBL" id="MBB4571393.1"/>
    </source>
</evidence>
<keyword evidence="2" id="KW-1185">Reference proteome</keyword>
<dbReference type="EMBL" id="JACIIG010000024">
    <property type="protein sequence ID" value="MBB4571393.1"/>
    <property type="molecule type" value="Genomic_DNA"/>
</dbReference>
<dbReference type="Proteomes" id="UP000543836">
    <property type="component" value="Unassembled WGS sequence"/>
</dbReference>
<dbReference type="PANTHER" id="PTHR31252:SF11">
    <property type="entry name" value="DUF4419 DOMAIN-CONTAINING PROTEIN"/>
    <property type="match status" value="1"/>
</dbReference>
<dbReference type="Pfam" id="PF14388">
    <property type="entry name" value="DUF4419"/>
    <property type="match status" value="1"/>
</dbReference>
<dbReference type="RefSeq" id="WP_081670448.1">
    <property type="nucleotide sequence ID" value="NZ_JACIIG010000024.1"/>
</dbReference>
<gene>
    <name evidence="1" type="ORF">GGE60_005554</name>
</gene>
<dbReference type="InterPro" id="IPR025533">
    <property type="entry name" value="DUF4419"/>
</dbReference>
<dbReference type="AlphaFoldDB" id="A0A7W7A070"/>
<dbReference type="GeneID" id="32531384"/>
<proteinExistence type="predicted"/>